<evidence type="ECO:0000256" key="2">
    <source>
        <dbReference type="ARBA" id="ARBA00022490"/>
    </source>
</evidence>
<dbReference type="GO" id="GO:0047151">
    <property type="term" value="F:tRNA (uracil(54)-C5)-methyltransferase activity, 5,10-methylenetetrahydrofolate-dependent"/>
    <property type="evidence" value="ECO:0007669"/>
    <property type="project" value="UniProtKB-UniRule"/>
</dbReference>
<dbReference type="InterPro" id="IPR004417">
    <property type="entry name" value="TrmFO"/>
</dbReference>
<accession>A0AAU7VQH9</accession>
<dbReference type="Gene3D" id="3.50.50.60">
    <property type="entry name" value="FAD/NAD(P)-binding domain"/>
    <property type="match status" value="2"/>
</dbReference>
<dbReference type="GO" id="GO:0050660">
    <property type="term" value="F:flavin adenine dinucleotide binding"/>
    <property type="evidence" value="ECO:0007669"/>
    <property type="project" value="UniProtKB-UniRule"/>
</dbReference>
<evidence type="ECO:0000313" key="12">
    <source>
        <dbReference type="EMBL" id="XBX76207.1"/>
    </source>
</evidence>
<dbReference type="NCBIfam" id="NF003739">
    <property type="entry name" value="PRK05335.1"/>
    <property type="match status" value="1"/>
</dbReference>
<comment type="catalytic activity">
    <reaction evidence="10">
        <text>uridine(54) in tRNA + (6R)-5,10-methylene-5,6,7,8-tetrahydrofolate + NADH + H(+) = 5-methyluridine(54) in tRNA + (6S)-5,6,7,8-tetrahydrofolate + NAD(+)</text>
        <dbReference type="Rhea" id="RHEA:16873"/>
        <dbReference type="Rhea" id="RHEA-COMP:10167"/>
        <dbReference type="Rhea" id="RHEA-COMP:10193"/>
        <dbReference type="ChEBI" id="CHEBI:15378"/>
        <dbReference type="ChEBI" id="CHEBI:15636"/>
        <dbReference type="ChEBI" id="CHEBI:57453"/>
        <dbReference type="ChEBI" id="CHEBI:57540"/>
        <dbReference type="ChEBI" id="CHEBI:57945"/>
        <dbReference type="ChEBI" id="CHEBI:65315"/>
        <dbReference type="ChEBI" id="CHEBI:74447"/>
        <dbReference type="EC" id="2.1.1.74"/>
    </reaction>
</comment>
<comment type="similarity">
    <text evidence="10">Belongs to the MnmG family. TrmFO subfamily.</text>
</comment>
<dbReference type="NCBIfam" id="TIGR00137">
    <property type="entry name" value="gid_trmFO"/>
    <property type="match status" value="1"/>
</dbReference>
<evidence type="ECO:0000256" key="1">
    <source>
        <dbReference type="ARBA" id="ARBA00001974"/>
    </source>
</evidence>
<keyword evidence="4 10" id="KW-0285">Flavoprotein</keyword>
<evidence type="ECO:0000256" key="5">
    <source>
        <dbReference type="ARBA" id="ARBA00022679"/>
    </source>
</evidence>
<evidence type="ECO:0000256" key="7">
    <source>
        <dbReference type="ARBA" id="ARBA00022827"/>
    </source>
</evidence>
<keyword evidence="7 10" id="KW-0274">FAD</keyword>
<comment type="cofactor">
    <cofactor evidence="1 10">
        <name>FAD</name>
        <dbReference type="ChEBI" id="CHEBI:57692"/>
    </cofactor>
</comment>
<protein>
    <recommendedName>
        <fullName evidence="10">Methylenetetrahydrofolate--tRNA-(uracil-5-)-methyltransferase TrmFO</fullName>
        <ecNumber evidence="10">2.1.1.74</ecNumber>
    </recommendedName>
    <alternativeName>
        <fullName evidence="10">Folate-dependent tRNA (uracil-5-)-methyltransferase</fullName>
    </alternativeName>
    <alternativeName>
        <fullName evidence="10">Folate-dependent tRNA(M-5-U54)-methyltransferase</fullName>
    </alternativeName>
</protein>
<dbReference type="HAMAP" id="MF_01037">
    <property type="entry name" value="TrmFO"/>
    <property type="match status" value="1"/>
</dbReference>
<gene>
    <name evidence="10 12" type="primary">trmFO</name>
    <name evidence="12" type="ORF">PRVXT_001388</name>
</gene>
<comment type="function">
    <text evidence="10">Catalyzes the folate-dependent formation of 5-methyl-uridine at position 54 (M-5-U54) in all tRNAs.</text>
</comment>
<reference evidence="12" key="2">
    <citation type="submission" date="2024-06" db="EMBL/GenBank/DDBJ databases">
        <authorList>
            <person name="Petrova K.O."/>
            <person name="Toshchakov S.V."/>
            <person name="Boltjanskaja Y.V."/>
            <person name="Kevbrin V."/>
        </authorList>
    </citation>
    <scope>NUCLEOTIDE SEQUENCE</scope>
    <source>
        <strain evidence="12">Z-910T</strain>
    </source>
</reference>
<dbReference type="EC" id="2.1.1.74" evidence="10"/>
<keyword evidence="5 10" id="KW-0808">Transferase</keyword>
<keyword evidence="2 10" id="KW-0963">Cytoplasm</keyword>
<dbReference type="GO" id="GO:0002098">
    <property type="term" value="P:tRNA wobble uridine modification"/>
    <property type="evidence" value="ECO:0007669"/>
    <property type="project" value="TreeGrafter"/>
</dbReference>
<dbReference type="GO" id="GO:0005829">
    <property type="term" value="C:cytosol"/>
    <property type="evidence" value="ECO:0007669"/>
    <property type="project" value="TreeGrafter"/>
</dbReference>
<dbReference type="Pfam" id="PF01134">
    <property type="entry name" value="GIDA"/>
    <property type="match status" value="1"/>
</dbReference>
<evidence type="ECO:0000256" key="6">
    <source>
        <dbReference type="ARBA" id="ARBA00022694"/>
    </source>
</evidence>
<dbReference type="InterPro" id="IPR002218">
    <property type="entry name" value="MnmG-rel"/>
</dbReference>
<dbReference type="InterPro" id="IPR040131">
    <property type="entry name" value="MnmG_N"/>
</dbReference>
<sequence length="429" mass="48138">MEKVSIIGAGLAGCECAWQLANMGFKVELYEMRPKNTTPAHKTAYFAELVCSNSLRANATTNAVGLLKQELRELNSLVMECADDTKVPAGGALAVDREKFSEMVTEKIKNHSNITVINQEVKNIQYTNPVIIASGPLTSSCLAEEIKNITGDEYLYFFDAAAPIITKDSIDFGKAFIGSRYNKGDGNYINCPMSETEYKQFYNNLIEAERAPLKEFEKEIYFEGCMPVEEMAKRGEKTLLFGPLKPVGLENPNTKERYHAVVQLRQDNLEGTLYNMVGFQTNLKWGEQKRVLRMIPGLENAEFVRYGVMHKNTFINSPKLLDNKLNLTQQKNVFFAGQITGSEGYVEAVATGIAAAYGLAKDVTFPKETAIGALISYITTTSTKNFQPMNVNFGIFEPLAKREKNKKERYQKYAKRALKSLEEFKKNDN</sequence>
<dbReference type="EMBL" id="CP158367">
    <property type="protein sequence ID" value="XBX76207.1"/>
    <property type="molecule type" value="Genomic_DNA"/>
</dbReference>
<dbReference type="SUPFAM" id="SSF51905">
    <property type="entry name" value="FAD/NAD(P)-binding domain"/>
    <property type="match status" value="1"/>
</dbReference>
<evidence type="ECO:0000256" key="4">
    <source>
        <dbReference type="ARBA" id="ARBA00022630"/>
    </source>
</evidence>
<feature type="domain" description="MnmG N-terminal" evidence="11">
    <location>
        <begin position="3"/>
        <end position="361"/>
    </location>
</feature>
<evidence type="ECO:0000256" key="3">
    <source>
        <dbReference type="ARBA" id="ARBA00022603"/>
    </source>
</evidence>
<dbReference type="AlphaFoldDB" id="A0AAU7VQH9"/>
<dbReference type="InterPro" id="IPR036188">
    <property type="entry name" value="FAD/NAD-bd_sf"/>
</dbReference>
<keyword evidence="6 10" id="KW-0819">tRNA processing</keyword>
<keyword evidence="3 10" id="KW-0489">Methyltransferase</keyword>
<dbReference type="PANTHER" id="PTHR11806">
    <property type="entry name" value="GLUCOSE INHIBITED DIVISION PROTEIN A"/>
    <property type="match status" value="1"/>
</dbReference>
<evidence type="ECO:0000256" key="9">
    <source>
        <dbReference type="ARBA" id="ARBA00023027"/>
    </source>
</evidence>
<keyword evidence="9 10" id="KW-0520">NAD</keyword>
<name>A0AAU7VQH9_9FIRM</name>
<proteinExistence type="inferred from homology"/>
<evidence type="ECO:0000256" key="8">
    <source>
        <dbReference type="ARBA" id="ARBA00022857"/>
    </source>
</evidence>
<dbReference type="RefSeq" id="WP_350344941.1">
    <property type="nucleotide sequence ID" value="NZ_CP158367.1"/>
</dbReference>
<organism evidence="12">
    <name type="scientific">Proteinivorax tanatarense</name>
    <dbReference type="NCBI Taxonomy" id="1260629"/>
    <lineage>
        <taxon>Bacteria</taxon>
        <taxon>Bacillati</taxon>
        <taxon>Bacillota</taxon>
        <taxon>Clostridia</taxon>
        <taxon>Eubacteriales</taxon>
        <taxon>Proteinivoracaceae</taxon>
        <taxon>Proteinivorax</taxon>
    </lineage>
</organism>
<dbReference type="GO" id="GO:0030488">
    <property type="term" value="P:tRNA methylation"/>
    <property type="evidence" value="ECO:0007669"/>
    <property type="project" value="TreeGrafter"/>
</dbReference>
<comment type="subcellular location">
    <subcellularLocation>
        <location evidence="10">Cytoplasm</location>
    </subcellularLocation>
</comment>
<dbReference type="PANTHER" id="PTHR11806:SF2">
    <property type="entry name" value="METHYLENETETRAHYDROFOLATE--TRNA-(URACIL-5-)-METHYLTRANSFERASE TRMFO"/>
    <property type="match status" value="1"/>
</dbReference>
<feature type="binding site" evidence="10">
    <location>
        <begin position="8"/>
        <end position="13"/>
    </location>
    <ligand>
        <name>FAD</name>
        <dbReference type="ChEBI" id="CHEBI:57692"/>
    </ligand>
</feature>
<comment type="catalytic activity">
    <reaction evidence="10">
        <text>uridine(54) in tRNA + (6R)-5,10-methylene-5,6,7,8-tetrahydrofolate + NADPH + H(+) = 5-methyluridine(54) in tRNA + (6S)-5,6,7,8-tetrahydrofolate + NADP(+)</text>
        <dbReference type="Rhea" id="RHEA:62372"/>
        <dbReference type="Rhea" id="RHEA-COMP:10167"/>
        <dbReference type="Rhea" id="RHEA-COMP:10193"/>
        <dbReference type="ChEBI" id="CHEBI:15378"/>
        <dbReference type="ChEBI" id="CHEBI:15636"/>
        <dbReference type="ChEBI" id="CHEBI:57453"/>
        <dbReference type="ChEBI" id="CHEBI:57783"/>
        <dbReference type="ChEBI" id="CHEBI:58349"/>
        <dbReference type="ChEBI" id="CHEBI:65315"/>
        <dbReference type="ChEBI" id="CHEBI:74447"/>
        <dbReference type="EC" id="2.1.1.74"/>
    </reaction>
</comment>
<keyword evidence="8 10" id="KW-0521">NADP</keyword>
<evidence type="ECO:0000256" key="10">
    <source>
        <dbReference type="HAMAP-Rule" id="MF_01037"/>
    </source>
</evidence>
<reference evidence="12" key="1">
    <citation type="journal article" date="2013" name="Extremophiles">
        <title>Proteinivorax tanatarense gen. nov., sp. nov., an anaerobic, haloalkaliphilic, proteolytic bacterium isolated from a decaying algal bloom, and proposal of Proteinivoraceae fam. nov.</title>
        <authorList>
            <person name="Kevbrin V."/>
            <person name="Boltyanskaya Y."/>
            <person name="Zhilina T."/>
            <person name="Kolganova T."/>
            <person name="Lavrentjeva E."/>
            <person name="Kuznetsov B."/>
        </authorList>
    </citation>
    <scope>NUCLEOTIDE SEQUENCE</scope>
    <source>
        <strain evidence="12">Z-910T</strain>
    </source>
</reference>
<evidence type="ECO:0000259" key="11">
    <source>
        <dbReference type="Pfam" id="PF01134"/>
    </source>
</evidence>